<name>A0A060SMG0_PYCCI</name>
<protein>
    <submittedName>
        <fullName evidence="2">Uncharacterized protein</fullName>
    </submittedName>
</protein>
<dbReference type="Proteomes" id="UP000029665">
    <property type="component" value="Unassembled WGS sequence"/>
</dbReference>
<dbReference type="HOGENOM" id="CLU_108119_0_0_1"/>
<dbReference type="OrthoDB" id="3264586at2759"/>
<keyword evidence="3" id="KW-1185">Reference proteome</keyword>
<reference evidence="2" key="1">
    <citation type="submission" date="2014-01" db="EMBL/GenBank/DDBJ databases">
        <title>The genome of the white-rot fungus Pycnoporus cinnabarinus: a basidiomycete model with a versatile arsenal for lignocellulosic biomass breakdown.</title>
        <authorList>
            <person name="Levasseur A."/>
            <person name="Lomascolo A."/>
            <person name="Ruiz-Duenas F.J."/>
            <person name="Uzan E."/>
            <person name="Piumi F."/>
            <person name="Kues U."/>
            <person name="Ram A.F.J."/>
            <person name="Murat C."/>
            <person name="Haon M."/>
            <person name="Benoit I."/>
            <person name="Arfi Y."/>
            <person name="Chevret D."/>
            <person name="Drula E."/>
            <person name="Kwon M.J."/>
            <person name="Gouret P."/>
            <person name="Lesage-Meessen L."/>
            <person name="Lombard V."/>
            <person name="Mariette J."/>
            <person name="Noirot C."/>
            <person name="Park J."/>
            <person name="Patyshakuliyeva A."/>
            <person name="Wieneger R.A.B."/>
            <person name="Wosten H.A.B."/>
            <person name="Martin F."/>
            <person name="Coutinho P.M."/>
            <person name="de Vries R."/>
            <person name="Martinez A.T."/>
            <person name="Klopp C."/>
            <person name="Pontarotti P."/>
            <person name="Henrissat B."/>
            <person name="Record E."/>
        </authorList>
    </citation>
    <scope>NUCLEOTIDE SEQUENCE [LARGE SCALE GENOMIC DNA]</scope>
    <source>
        <strain evidence="2">BRFM137</strain>
    </source>
</reference>
<accession>A0A060SMG0</accession>
<evidence type="ECO:0000313" key="2">
    <source>
        <dbReference type="EMBL" id="CDO73613.1"/>
    </source>
</evidence>
<dbReference type="OMA" id="CRRNAHA"/>
<comment type="caution">
    <text evidence="2">The sequence shown here is derived from an EMBL/GenBank/DDBJ whole genome shotgun (WGS) entry which is preliminary data.</text>
</comment>
<evidence type="ECO:0000313" key="3">
    <source>
        <dbReference type="Proteomes" id="UP000029665"/>
    </source>
</evidence>
<feature type="region of interest" description="Disordered" evidence="1">
    <location>
        <begin position="1"/>
        <end position="45"/>
    </location>
</feature>
<proteinExistence type="predicted"/>
<dbReference type="EMBL" id="CCBP010000122">
    <property type="protein sequence ID" value="CDO73613.1"/>
    <property type="molecule type" value="Genomic_DNA"/>
</dbReference>
<organism evidence="2 3">
    <name type="scientific">Pycnoporus cinnabarinus</name>
    <name type="common">Cinnabar-red polypore</name>
    <name type="synonym">Trametes cinnabarina</name>
    <dbReference type="NCBI Taxonomy" id="5643"/>
    <lineage>
        <taxon>Eukaryota</taxon>
        <taxon>Fungi</taxon>
        <taxon>Dikarya</taxon>
        <taxon>Basidiomycota</taxon>
        <taxon>Agaricomycotina</taxon>
        <taxon>Agaricomycetes</taxon>
        <taxon>Polyporales</taxon>
        <taxon>Polyporaceae</taxon>
        <taxon>Trametes</taxon>
    </lineage>
</organism>
<feature type="compositionally biased region" description="Acidic residues" evidence="1">
    <location>
        <begin position="29"/>
        <end position="45"/>
    </location>
</feature>
<sequence length="212" mass="23502">MPRKGPTAPRRTSSLPRRPAVTFYKATGDDDNIDDNEGEDGEDEVDEQNVVEMLAMLQEFQKRKASKTSVRSAAFQSHKGVIFADARKRASDAVRDGATSIEKARATILDLKAQEISQEAALISLKALLECQDECVHGLLSSCNGVIEDLAHRRAEHINEASAMQSQVTEREESRKRLVAHARNSIEDNIEHQKVATDANALIKHFKALIRS</sequence>
<dbReference type="AlphaFoldDB" id="A0A060SMG0"/>
<gene>
    <name evidence="2" type="ORF">BN946_scf185014.g83</name>
</gene>
<evidence type="ECO:0000256" key="1">
    <source>
        <dbReference type="SAM" id="MobiDB-lite"/>
    </source>
</evidence>